<proteinExistence type="predicted"/>
<accession>A0A938X765</accession>
<dbReference type="RefSeq" id="WP_204446844.1">
    <property type="nucleotide sequence ID" value="NZ_JACJKY010000012.1"/>
</dbReference>
<evidence type="ECO:0000313" key="2">
    <source>
        <dbReference type="EMBL" id="MBM6921188.1"/>
    </source>
</evidence>
<dbReference type="InterPro" id="IPR045865">
    <property type="entry name" value="ACT-like_dom_sf"/>
</dbReference>
<dbReference type="PROSITE" id="PS51671">
    <property type="entry name" value="ACT"/>
    <property type="match status" value="1"/>
</dbReference>
<name>A0A938X765_9FIRM</name>
<dbReference type="Proteomes" id="UP000774750">
    <property type="component" value="Unassembled WGS sequence"/>
</dbReference>
<protein>
    <submittedName>
        <fullName evidence="2">ACT domain-containing protein</fullName>
    </submittedName>
</protein>
<reference evidence="2" key="1">
    <citation type="submission" date="2020-08" db="EMBL/GenBank/DDBJ databases">
        <authorList>
            <person name="Cejkova D."/>
            <person name="Kubasova T."/>
            <person name="Jahodarova E."/>
            <person name="Rychlik I."/>
        </authorList>
    </citation>
    <scope>NUCLEOTIDE SEQUENCE</scope>
    <source>
        <strain evidence="2">An559</strain>
    </source>
</reference>
<dbReference type="EMBL" id="JACJKY010000012">
    <property type="protein sequence ID" value="MBM6921188.1"/>
    <property type="molecule type" value="Genomic_DNA"/>
</dbReference>
<comment type="caution">
    <text evidence="2">The sequence shown here is derived from an EMBL/GenBank/DDBJ whole genome shotgun (WGS) entry which is preliminary data.</text>
</comment>
<dbReference type="InterPro" id="IPR002912">
    <property type="entry name" value="ACT_dom"/>
</dbReference>
<keyword evidence="3" id="KW-1185">Reference proteome</keyword>
<organism evidence="2 3">
    <name type="scientific">Merdimmobilis hominis</name>
    <dbReference type="NCBI Taxonomy" id="2897707"/>
    <lineage>
        <taxon>Bacteria</taxon>
        <taxon>Bacillati</taxon>
        <taxon>Bacillota</taxon>
        <taxon>Clostridia</taxon>
        <taxon>Eubacteriales</taxon>
        <taxon>Oscillospiraceae</taxon>
        <taxon>Merdimmobilis</taxon>
    </lineage>
</organism>
<gene>
    <name evidence="2" type="ORF">H6A12_08485</name>
</gene>
<dbReference type="AlphaFoldDB" id="A0A938X765"/>
<sequence length="145" mass="16200">MKEQQLVLVDKAVLPEVFSKVLTAKSYLSKNQAKNSSEACKMAELSRSAFYKYKDSVFFYEDQDKSSVVTYSLWLSDDPGVLAKVLTVLTAFRVNILTVNQNIPVDRVALVTISFRCDGVLLEEQQAAIYRAVVEIGGVVKAKRI</sequence>
<feature type="domain" description="ACT" evidence="1">
    <location>
        <begin position="70"/>
        <end position="145"/>
    </location>
</feature>
<reference evidence="2" key="2">
    <citation type="journal article" date="2021" name="Sci. Rep.">
        <title>The distribution of antibiotic resistance genes in chicken gut microbiota commensals.</title>
        <authorList>
            <person name="Juricova H."/>
            <person name="Matiasovicova J."/>
            <person name="Kubasova T."/>
            <person name="Cejkova D."/>
            <person name="Rychlik I."/>
        </authorList>
    </citation>
    <scope>NUCLEOTIDE SEQUENCE</scope>
    <source>
        <strain evidence="2">An559</strain>
    </source>
</reference>
<evidence type="ECO:0000313" key="3">
    <source>
        <dbReference type="Proteomes" id="UP000774750"/>
    </source>
</evidence>
<evidence type="ECO:0000259" key="1">
    <source>
        <dbReference type="PROSITE" id="PS51671"/>
    </source>
</evidence>
<dbReference type="SUPFAM" id="SSF55021">
    <property type="entry name" value="ACT-like"/>
    <property type="match status" value="1"/>
</dbReference>